<evidence type="ECO:0000256" key="1">
    <source>
        <dbReference type="ARBA" id="ARBA00023015"/>
    </source>
</evidence>
<evidence type="ECO:0000313" key="6">
    <source>
        <dbReference type="Proteomes" id="UP000198598"/>
    </source>
</evidence>
<dbReference type="RefSeq" id="WP_093829202.1">
    <property type="nucleotide sequence ID" value="NZ_FOLQ01000007.1"/>
</dbReference>
<evidence type="ECO:0000256" key="3">
    <source>
        <dbReference type="ARBA" id="ARBA00023163"/>
    </source>
</evidence>
<dbReference type="InterPro" id="IPR018062">
    <property type="entry name" value="HTH_AraC-typ_CS"/>
</dbReference>
<dbReference type="PROSITE" id="PS00041">
    <property type="entry name" value="HTH_ARAC_FAMILY_1"/>
    <property type="match status" value="1"/>
</dbReference>
<dbReference type="InterPro" id="IPR009057">
    <property type="entry name" value="Homeodomain-like_sf"/>
</dbReference>
<dbReference type="GO" id="GO:0043565">
    <property type="term" value="F:sequence-specific DNA binding"/>
    <property type="evidence" value="ECO:0007669"/>
    <property type="project" value="InterPro"/>
</dbReference>
<dbReference type="PANTHER" id="PTHR43280">
    <property type="entry name" value="ARAC-FAMILY TRANSCRIPTIONAL REGULATOR"/>
    <property type="match status" value="1"/>
</dbReference>
<dbReference type="Proteomes" id="UP000198598">
    <property type="component" value="Unassembled WGS sequence"/>
</dbReference>
<dbReference type="InterPro" id="IPR018060">
    <property type="entry name" value="HTH_AraC"/>
</dbReference>
<evidence type="ECO:0000259" key="4">
    <source>
        <dbReference type="PROSITE" id="PS01124"/>
    </source>
</evidence>
<evidence type="ECO:0000256" key="2">
    <source>
        <dbReference type="ARBA" id="ARBA00023125"/>
    </source>
</evidence>
<protein>
    <submittedName>
        <fullName evidence="5">AraC-type DNA-binding protein</fullName>
    </submittedName>
</protein>
<dbReference type="OrthoDB" id="1189000at2"/>
<dbReference type="GO" id="GO:0003700">
    <property type="term" value="F:DNA-binding transcription factor activity"/>
    <property type="evidence" value="ECO:0007669"/>
    <property type="project" value="InterPro"/>
</dbReference>
<reference evidence="5 6" key="1">
    <citation type="submission" date="2016-10" db="EMBL/GenBank/DDBJ databases">
        <authorList>
            <person name="de Groot N.N."/>
        </authorList>
    </citation>
    <scope>NUCLEOTIDE SEQUENCE [LARGE SCALE GENOMIC DNA]</scope>
    <source>
        <strain evidence="5 6">DSM 26130</strain>
    </source>
</reference>
<dbReference type="Gene3D" id="1.10.10.60">
    <property type="entry name" value="Homeodomain-like"/>
    <property type="match status" value="1"/>
</dbReference>
<proteinExistence type="predicted"/>
<keyword evidence="3" id="KW-0804">Transcription</keyword>
<dbReference type="EMBL" id="FOLQ01000007">
    <property type="protein sequence ID" value="SFD83792.1"/>
    <property type="molecule type" value="Genomic_DNA"/>
</dbReference>
<keyword evidence="1" id="KW-0805">Transcription regulation</keyword>
<keyword evidence="6" id="KW-1185">Reference proteome</keyword>
<organism evidence="5 6">
    <name type="scientific">Spirosoma endophyticum</name>
    <dbReference type="NCBI Taxonomy" id="662367"/>
    <lineage>
        <taxon>Bacteria</taxon>
        <taxon>Pseudomonadati</taxon>
        <taxon>Bacteroidota</taxon>
        <taxon>Cytophagia</taxon>
        <taxon>Cytophagales</taxon>
        <taxon>Cytophagaceae</taxon>
        <taxon>Spirosoma</taxon>
    </lineage>
</organism>
<dbReference type="STRING" id="662367.SAMN05216167_107241"/>
<evidence type="ECO:0000313" key="5">
    <source>
        <dbReference type="EMBL" id="SFD83792.1"/>
    </source>
</evidence>
<sequence>MTPLFTNEVICFVAHDASMSEHFYHCLKLVVSFKGTYSCLLDGQKLTNVSGHILNRSTPHACEAVGASVLVYCIDPGSLLGRTILTFLGERAWVNISDQVVAEPLRQILDQGQQNLQGNITPGLAFDVMNALFPLFQRDDTLAIDERVTKIVNYVDEHLHKKTLSLVEMAELISLSPDRTRHLFDEEIGAPFRQYVLWKRIKLVIHSVVNEDLTLSKAAHHYGFADQSHFNRIFKRMFGSNPAYLLKKNIHTQFLIPFVD</sequence>
<dbReference type="SMART" id="SM00342">
    <property type="entry name" value="HTH_ARAC"/>
    <property type="match status" value="1"/>
</dbReference>
<dbReference type="PROSITE" id="PS01124">
    <property type="entry name" value="HTH_ARAC_FAMILY_2"/>
    <property type="match status" value="1"/>
</dbReference>
<dbReference type="AlphaFoldDB" id="A0A1I1VL40"/>
<dbReference type="PANTHER" id="PTHR43280:SF2">
    <property type="entry name" value="HTH-TYPE TRANSCRIPTIONAL REGULATOR EXSA"/>
    <property type="match status" value="1"/>
</dbReference>
<keyword evidence="2 5" id="KW-0238">DNA-binding</keyword>
<name>A0A1I1VL40_9BACT</name>
<accession>A0A1I1VL40</accession>
<dbReference type="Pfam" id="PF12833">
    <property type="entry name" value="HTH_18"/>
    <property type="match status" value="1"/>
</dbReference>
<gene>
    <name evidence="5" type="ORF">SAMN05216167_107241</name>
</gene>
<feature type="domain" description="HTH araC/xylS-type" evidence="4">
    <location>
        <begin position="149"/>
        <end position="248"/>
    </location>
</feature>
<dbReference type="SUPFAM" id="SSF46689">
    <property type="entry name" value="Homeodomain-like"/>
    <property type="match status" value="1"/>
</dbReference>